<sequence>MDSIVSATIEVTLEKLLAIATEEAVLKDADRRQVSDEAVKLWLKKFEDVAYDSDNALDEIKYENLRHTVQIQNQMKPKVCLYFSFYNPLAFRRKMAHKINNINVNFKRINDESGLHGFLRRVAESAPSQPQVKETDAITADPVFVGRENDESNLWSR</sequence>
<dbReference type="Gene3D" id="1.20.5.4130">
    <property type="match status" value="1"/>
</dbReference>
<comment type="caution">
    <text evidence="5">The sequence shown here is derived from an EMBL/GenBank/DDBJ whole genome shotgun (WGS) entry which is preliminary data.</text>
</comment>
<evidence type="ECO:0000256" key="2">
    <source>
        <dbReference type="ARBA" id="ARBA00022741"/>
    </source>
</evidence>
<keyword evidence="6" id="KW-1185">Reference proteome</keyword>
<protein>
    <submittedName>
        <fullName evidence="5">Disease resistance protein RGA3</fullName>
    </submittedName>
</protein>
<feature type="domain" description="Disease resistance N-terminal" evidence="4">
    <location>
        <begin position="23"/>
        <end position="74"/>
    </location>
</feature>
<dbReference type="GO" id="GO:0000166">
    <property type="term" value="F:nucleotide binding"/>
    <property type="evidence" value="ECO:0007669"/>
    <property type="project" value="UniProtKB-KW"/>
</dbReference>
<dbReference type="EMBL" id="JBFOLJ010000007">
    <property type="protein sequence ID" value="KAL2520290.1"/>
    <property type="molecule type" value="Genomic_DNA"/>
</dbReference>
<gene>
    <name evidence="5" type="ORF">Fot_24213</name>
</gene>
<dbReference type="GO" id="GO:0006952">
    <property type="term" value="P:defense response"/>
    <property type="evidence" value="ECO:0007669"/>
    <property type="project" value="UniProtKB-KW"/>
</dbReference>
<dbReference type="InterPro" id="IPR041118">
    <property type="entry name" value="Rx_N"/>
</dbReference>
<accession>A0ABD1U5K3</accession>
<evidence type="ECO:0000259" key="4">
    <source>
        <dbReference type="Pfam" id="PF18052"/>
    </source>
</evidence>
<name>A0ABD1U5K3_9LAMI</name>
<evidence type="ECO:0000256" key="3">
    <source>
        <dbReference type="ARBA" id="ARBA00022821"/>
    </source>
</evidence>
<dbReference type="AlphaFoldDB" id="A0ABD1U5K3"/>
<evidence type="ECO:0000313" key="5">
    <source>
        <dbReference type="EMBL" id="KAL2520290.1"/>
    </source>
</evidence>
<keyword evidence="1" id="KW-0677">Repeat</keyword>
<keyword evidence="3" id="KW-0611">Plant defense</keyword>
<evidence type="ECO:0000256" key="1">
    <source>
        <dbReference type="ARBA" id="ARBA00022737"/>
    </source>
</evidence>
<dbReference type="Pfam" id="PF18052">
    <property type="entry name" value="Rx_N"/>
    <property type="match status" value="1"/>
</dbReference>
<reference evidence="6" key="1">
    <citation type="submission" date="2024-07" db="EMBL/GenBank/DDBJ databases">
        <title>Two chromosome-level genome assemblies of Korean endemic species Abeliophyllum distichum and Forsythia ovata (Oleaceae).</title>
        <authorList>
            <person name="Jang H."/>
        </authorList>
    </citation>
    <scope>NUCLEOTIDE SEQUENCE [LARGE SCALE GENOMIC DNA]</scope>
</reference>
<dbReference type="Proteomes" id="UP001604277">
    <property type="component" value="Unassembled WGS sequence"/>
</dbReference>
<organism evidence="5 6">
    <name type="scientific">Forsythia ovata</name>
    <dbReference type="NCBI Taxonomy" id="205694"/>
    <lineage>
        <taxon>Eukaryota</taxon>
        <taxon>Viridiplantae</taxon>
        <taxon>Streptophyta</taxon>
        <taxon>Embryophyta</taxon>
        <taxon>Tracheophyta</taxon>
        <taxon>Spermatophyta</taxon>
        <taxon>Magnoliopsida</taxon>
        <taxon>eudicotyledons</taxon>
        <taxon>Gunneridae</taxon>
        <taxon>Pentapetalae</taxon>
        <taxon>asterids</taxon>
        <taxon>lamiids</taxon>
        <taxon>Lamiales</taxon>
        <taxon>Oleaceae</taxon>
        <taxon>Forsythieae</taxon>
        <taxon>Forsythia</taxon>
    </lineage>
</organism>
<keyword evidence="2" id="KW-0547">Nucleotide-binding</keyword>
<evidence type="ECO:0000313" key="6">
    <source>
        <dbReference type="Proteomes" id="UP001604277"/>
    </source>
</evidence>
<proteinExistence type="predicted"/>